<protein>
    <recommendedName>
        <fullName evidence="2">tRNA (adenine(58)-N(1))-methyltransferase catalytic subunit TRM61</fullName>
        <ecNumber evidence="1">2.1.1.220</ecNumber>
    </recommendedName>
    <alternativeName>
        <fullName evidence="7">tRNA(m1A58)-methyltransferase subunit TRM61</fullName>
    </alternativeName>
</protein>
<reference evidence="10 11" key="1">
    <citation type="submission" date="2019-04" db="EMBL/GenBank/DDBJ databases">
        <title>High contiguity whole genome sequence and gene annotation resource for two Venturia nashicola isolates.</title>
        <authorList>
            <person name="Prokchorchik M."/>
            <person name="Won K."/>
            <person name="Lee Y."/>
            <person name="Choi E.D."/>
            <person name="Segonzac C."/>
            <person name="Sohn K.H."/>
        </authorList>
    </citation>
    <scope>NUCLEOTIDE SEQUENCE [LARGE SCALE GENOMIC DNA]</scope>
    <source>
        <strain evidence="10 11">PRI2</strain>
    </source>
</reference>
<evidence type="ECO:0000256" key="7">
    <source>
        <dbReference type="ARBA" id="ARBA00033309"/>
    </source>
</evidence>
<evidence type="ECO:0000256" key="2">
    <source>
        <dbReference type="ARBA" id="ARBA00015963"/>
    </source>
</evidence>
<feature type="region of interest" description="Disordered" evidence="8">
    <location>
        <begin position="239"/>
        <end position="258"/>
    </location>
</feature>
<dbReference type="Pfam" id="PF21985">
    <property type="entry name" value="TR61B_FKBP-like"/>
    <property type="match status" value="1"/>
</dbReference>
<name>A0A4Z1P7P2_9PEZI</name>
<evidence type="ECO:0000313" key="11">
    <source>
        <dbReference type="Proteomes" id="UP000298493"/>
    </source>
</evidence>
<dbReference type="GO" id="GO:0005739">
    <property type="term" value="C:mitochondrion"/>
    <property type="evidence" value="ECO:0007669"/>
    <property type="project" value="TreeGrafter"/>
</dbReference>
<keyword evidence="5" id="KW-0949">S-adenosyl-L-methionine</keyword>
<dbReference type="EMBL" id="SNSC02000010">
    <property type="protein sequence ID" value="TID20541.1"/>
    <property type="molecule type" value="Genomic_DNA"/>
</dbReference>
<dbReference type="GO" id="GO:0031515">
    <property type="term" value="C:tRNA (m1A) methyltransferase complex"/>
    <property type="evidence" value="ECO:0007669"/>
    <property type="project" value="InterPro"/>
</dbReference>
<keyword evidence="3 10" id="KW-0489">Methyltransferase</keyword>
<dbReference type="Gene3D" id="3.10.330.20">
    <property type="match status" value="1"/>
</dbReference>
<dbReference type="PROSITE" id="PS51620">
    <property type="entry name" value="SAM_TRM61"/>
    <property type="match status" value="1"/>
</dbReference>
<evidence type="ECO:0000259" key="9">
    <source>
        <dbReference type="Pfam" id="PF21985"/>
    </source>
</evidence>
<feature type="domain" description="TR61B FKBP-like" evidence="9">
    <location>
        <begin position="52"/>
        <end position="87"/>
    </location>
</feature>
<dbReference type="PANTHER" id="PTHR12133">
    <property type="entry name" value="TRNA (ADENINE(58)-N(1))-METHYLTRANSFERASE"/>
    <property type="match status" value="1"/>
</dbReference>
<dbReference type="GO" id="GO:0030488">
    <property type="term" value="P:tRNA methylation"/>
    <property type="evidence" value="ECO:0007669"/>
    <property type="project" value="InterPro"/>
</dbReference>
<evidence type="ECO:0000256" key="5">
    <source>
        <dbReference type="ARBA" id="ARBA00022691"/>
    </source>
</evidence>
<keyword evidence="4 10" id="KW-0808">Transferase</keyword>
<dbReference type="Proteomes" id="UP000298493">
    <property type="component" value="Unassembled WGS sequence"/>
</dbReference>
<evidence type="ECO:0000256" key="4">
    <source>
        <dbReference type="ARBA" id="ARBA00022679"/>
    </source>
</evidence>
<comment type="caution">
    <text evidence="10">The sequence shown here is derived from an EMBL/GenBank/DDBJ whole genome shotgun (WGS) entry which is preliminary data.</text>
</comment>
<gene>
    <name evidence="10" type="ORF">E6O75_ATG05305</name>
</gene>
<keyword evidence="6" id="KW-0819">tRNA processing</keyword>
<dbReference type="SUPFAM" id="SSF53335">
    <property type="entry name" value="S-adenosyl-L-methionine-dependent methyltransferases"/>
    <property type="match status" value="1"/>
</dbReference>
<feature type="compositionally biased region" description="Polar residues" evidence="8">
    <location>
        <begin position="246"/>
        <end position="258"/>
    </location>
</feature>
<keyword evidence="11" id="KW-1185">Reference proteome</keyword>
<dbReference type="AlphaFoldDB" id="A0A4Z1P7P2"/>
<dbReference type="EC" id="2.1.1.220" evidence="1"/>
<evidence type="ECO:0000256" key="3">
    <source>
        <dbReference type="ARBA" id="ARBA00022603"/>
    </source>
</evidence>
<evidence type="ECO:0000256" key="6">
    <source>
        <dbReference type="ARBA" id="ARBA00022694"/>
    </source>
</evidence>
<dbReference type="PANTHER" id="PTHR12133:SF1">
    <property type="entry name" value="TRNA (ADENINE(58)-N(1))-METHYLTRANSFERASE, MITOCHONDRIAL"/>
    <property type="match status" value="1"/>
</dbReference>
<dbReference type="InterPro" id="IPR029063">
    <property type="entry name" value="SAM-dependent_MTases_sf"/>
</dbReference>
<organism evidence="10 11">
    <name type="scientific">Venturia nashicola</name>
    <dbReference type="NCBI Taxonomy" id="86259"/>
    <lineage>
        <taxon>Eukaryota</taxon>
        <taxon>Fungi</taxon>
        <taxon>Dikarya</taxon>
        <taxon>Ascomycota</taxon>
        <taxon>Pezizomycotina</taxon>
        <taxon>Dothideomycetes</taxon>
        <taxon>Pleosporomycetidae</taxon>
        <taxon>Venturiales</taxon>
        <taxon>Venturiaceae</taxon>
        <taxon>Venturia</taxon>
    </lineage>
</organism>
<dbReference type="InterPro" id="IPR014816">
    <property type="entry name" value="tRNA_MeTrfase_Gcd14"/>
</dbReference>
<evidence type="ECO:0000313" key="10">
    <source>
        <dbReference type="EMBL" id="TID20541.1"/>
    </source>
</evidence>
<dbReference type="STRING" id="86259.A0A4Z1P7P2"/>
<proteinExistence type="predicted"/>
<dbReference type="Gene3D" id="3.40.50.150">
    <property type="entry name" value="Vaccinia Virus protein VP39"/>
    <property type="match status" value="1"/>
</dbReference>
<accession>A0A4Z1P7P2</accession>
<dbReference type="InterPro" id="IPR054151">
    <property type="entry name" value="TR61B_FKBP-like"/>
</dbReference>
<evidence type="ECO:0000256" key="1">
    <source>
        <dbReference type="ARBA" id="ARBA00012796"/>
    </source>
</evidence>
<evidence type="ECO:0000256" key="8">
    <source>
        <dbReference type="SAM" id="MobiDB-lite"/>
    </source>
</evidence>
<dbReference type="GO" id="GO:0160107">
    <property type="term" value="F:tRNA (adenine(58)-N1)-methyltransferase activity"/>
    <property type="evidence" value="ECO:0007669"/>
    <property type="project" value="UniProtKB-EC"/>
</dbReference>
<dbReference type="FunFam" id="3.10.330.20:FF:000003">
    <property type="entry name" value="tRNA (Adenine(58)-N(1))-methyltransferase, mitochondrial isoform X1"/>
    <property type="match status" value="1"/>
</dbReference>
<sequence length="447" mass="49923">MNSSLLLRSSRLLKDSFVCRQCRRWASQGRVFKEGDKVIVKKINHNEDDGWIFTLSTSQKIQSHKGFIPHQEIIGRRSGALVRSHKGAQFRVFEPSLAEYVTLSTRLVTPIYPDDANLMVNLLDLHPPTPEDTTYDDEPLQILEVGTGQGSLTLHIAKAIHGYNERARLKPLSNVTDIEPNLKNDKRKAILHTTDVVEKHAQHAEKIVKGFRHGQYASNVEFHVGTMEDFFRKITENTLGEDEKQPSSSPPMDSLSEIPSTISATTETSLPPPTSTYTPLQPSISPFLSHIIIDTPSAHNQIELACKYLLPGGTIITFNPSITQIGECTERIKRLNIPLDQETVLELGQNMSGGKVWDVRAITPRIEERRMELARLKAAKRMATESEGESESESQVEVDALSNVEAVEEEAAKKAVEEQKFVMVCRPKVGKMIIGGGFVGVWRKIAD</sequence>